<proteinExistence type="predicted"/>
<evidence type="ECO:0000313" key="3">
    <source>
        <dbReference type="Proteomes" id="UP001459277"/>
    </source>
</evidence>
<dbReference type="Proteomes" id="UP001459277">
    <property type="component" value="Unassembled WGS sequence"/>
</dbReference>
<keyword evidence="1" id="KW-0175">Coiled coil</keyword>
<feature type="coiled-coil region" evidence="1">
    <location>
        <begin position="199"/>
        <end position="233"/>
    </location>
</feature>
<evidence type="ECO:0000256" key="1">
    <source>
        <dbReference type="SAM" id="Coils"/>
    </source>
</evidence>
<evidence type="ECO:0000313" key="2">
    <source>
        <dbReference type="EMBL" id="KAK9983150.1"/>
    </source>
</evidence>
<keyword evidence="3" id="KW-1185">Reference proteome</keyword>
<comment type="caution">
    <text evidence="2">The sequence shown here is derived from an EMBL/GenBank/DDBJ whole genome shotgun (WGS) entry which is preliminary data.</text>
</comment>
<dbReference type="EMBL" id="JAZDWU010000012">
    <property type="protein sequence ID" value="KAK9983150.1"/>
    <property type="molecule type" value="Genomic_DNA"/>
</dbReference>
<organism evidence="2 3">
    <name type="scientific">Lithocarpus litseifolius</name>
    <dbReference type="NCBI Taxonomy" id="425828"/>
    <lineage>
        <taxon>Eukaryota</taxon>
        <taxon>Viridiplantae</taxon>
        <taxon>Streptophyta</taxon>
        <taxon>Embryophyta</taxon>
        <taxon>Tracheophyta</taxon>
        <taxon>Spermatophyta</taxon>
        <taxon>Magnoliopsida</taxon>
        <taxon>eudicotyledons</taxon>
        <taxon>Gunneridae</taxon>
        <taxon>Pentapetalae</taxon>
        <taxon>rosids</taxon>
        <taxon>fabids</taxon>
        <taxon>Fagales</taxon>
        <taxon>Fagaceae</taxon>
        <taxon>Lithocarpus</taxon>
    </lineage>
</organism>
<name>A0AAW2BB07_9ROSI</name>
<accession>A0AAW2BB07</accession>
<protein>
    <submittedName>
        <fullName evidence="2">Uncharacterized protein</fullName>
    </submittedName>
</protein>
<sequence length="292" mass="32767">MTTIEFVKARTYEALKTGGELDCPEGMDSLKNKQAAKKSQEEIKKATMLKAQGGGFLALPPHVSKKRKYSSDLQSLGKATNGSFNHPETRQVVAGTPCHRIGKGLMTSQGPVVPPPLHLLVKDKKYAIHTTHSVVRDADLDECSKHETGPLGDSGLYDVMSASIKLLKNCLESEGNSLKKFKESSRTLGQEVIELKAKLRRITHQGDELVKENANLKSEVATLYEHMDKVKEKAIEEFQVPQPYFNKMGGYYGDGFKDFRKQAIHMFPNLDFSQIQIKLNALTMWRPMKRCW</sequence>
<dbReference type="AlphaFoldDB" id="A0AAW2BB07"/>
<gene>
    <name evidence="2" type="ORF">SO802_032675</name>
</gene>
<reference evidence="2 3" key="1">
    <citation type="submission" date="2024-01" db="EMBL/GenBank/DDBJ databases">
        <title>A telomere-to-telomere, gap-free genome of sweet tea (Lithocarpus litseifolius).</title>
        <authorList>
            <person name="Zhou J."/>
        </authorList>
    </citation>
    <scope>NUCLEOTIDE SEQUENCE [LARGE SCALE GENOMIC DNA]</scope>
    <source>
        <strain evidence="2">Zhou-2022a</strain>
        <tissue evidence="2">Leaf</tissue>
    </source>
</reference>